<protein>
    <submittedName>
        <fullName evidence="2">Uncharacterized protein</fullName>
    </submittedName>
</protein>
<evidence type="ECO:0000256" key="1">
    <source>
        <dbReference type="SAM" id="MobiDB-lite"/>
    </source>
</evidence>
<gene>
    <name evidence="2" type="ORF">B7463_g10549</name>
</gene>
<feature type="compositionally biased region" description="Polar residues" evidence="1">
    <location>
        <begin position="373"/>
        <end position="395"/>
    </location>
</feature>
<feature type="region of interest" description="Disordered" evidence="1">
    <location>
        <begin position="637"/>
        <end position="665"/>
    </location>
</feature>
<name>A0A3E2GXB4_SCYLI</name>
<comment type="caution">
    <text evidence="2">The sequence shown here is derived from an EMBL/GenBank/DDBJ whole genome shotgun (WGS) entry which is preliminary data.</text>
</comment>
<sequence>MTTQIMVALTRGFAHLGGGGRDIHNGKAAKSTWKDMQVDWSQMQQLFRALGFDKAPPRDVVMFREALETWRNRYETPNGQPGAKLIKRENSSVQEGLKDMATKFLYNEHNDLRFWSPGRSWSRPGDLRCPEDSEEIIRLLTETFWRRNLDPIHAAWQEITTDRPSHDAVAPEPYAEVITPSSEGSRPATSSSQTSIYAPSQVDIYDVPDEPVGDNLSRRSLRKRVHAEIHNVNDEHDGRKISRKILGVHGPPGLPQLSMDAVSIDIEDEFRRMETEQIGEMTYSSEYITGAVEQEESASEASQIHENLCGTTTITQNSFVQYDPPSRPSIAPMAPMVPMAQQANQANQANQTTKRPQKKPPTGPRKGGRSRKIQANAQNVAISQNSQLPVPQILQSSSASSTNETRSASTTEPQLGRTSLVISPIESTPQTQAALPSHATLPTQPASTIQTTLLSHHTMPPTKTTRTTQTQTKVIPSTPTVPPTHSTTPAQAAPTNLTTSPTLNESPSNITSHNEATPLIRTTTPVKAGSSTGNVAKEVIQPIYNSIYAPRPNDLVTSKDRVDDVAAAVTTLANSMDIVQKLVNESMVDIFDVEKKKAIVQHLTQIYALKSNNTKTMVSDVEPTVESLVSDQAYKQGLEPRSTSENAMVISTPPTSPNSPGHIRRDSTTRLINDVSNLPISAENTISAQSTQESNSSPNTLSKSSKPQSKGSLRLWVVTHYPRYAIERWEDGKFVNATLSDITNGIAKLKRVPRDQIVKIEVELCTTVCSTKFSARSDDEDAWKDGKKMVVRCVRQAMKDAPDETRASGRILIEPIYDQHKVEVLSDGSHDDIDDNSDLVNYFGSLF</sequence>
<feature type="region of interest" description="Disordered" evidence="1">
    <location>
        <begin position="177"/>
        <end position="215"/>
    </location>
</feature>
<accession>A0A3E2GXB4</accession>
<feature type="compositionally biased region" description="Polar residues" evidence="1">
    <location>
        <begin position="493"/>
        <end position="513"/>
    </location>
</feature>
<feature type="region of interest" description="Disordered" evidence="1">
    <location>
        <begin position="686"/>
        <end position="708"/>
    </location>
</feature>
<dbReference type="AlphaFoldDB" id="A0A3E2GXB4"/>
<feature type="compositionally biased region" description="Low complexity" evidence="1">
    <location>
        <begin position="694"/>
        <end position="707"/>
    </location>
</feature>
<feature type="compositionally biased region" description="Low complexity" evidence="1">
    <location>
        <begin position="342"/>
        <end position="351"/>
    </location>
</feature>
<dbReference type="Proteomes" id="UP000258309">
    <property type="component" value="Unassembled WGS sequence"/>
</dbReference>
<dbReference type="OrthoDB" id="5379191at2759"/>
<feature type="compositionally biased region" description="Polar residues" evidence="1">
    <location>
        <begin position="179"/>
        <end position="198"/>
    </location>
</feature>
<evidence type="ECO:0000313" key="2">
    <source>
        <dbReference type="EMBL" id="RFU25780.1"/>
    </source>
</evidence>
<keyword evidence="3" id="KW-1185">Reference proteome</keyword>
<feature type="compositionally biased region" description="Low complexity" evidence="1">
    <location>
        <begin position="396"/>
        <end position="412"/>
    </location>
</feature>
<proteinExistence type="predicted"/>
<evidence type="ECO:0000313" key="3">
    <source>
        <dbReference type="Proteomes" id="UP000258309"/>
    </source>
</evidence>
<feature type="region of interest" description="Disordered" evidence="1">
    <location>
        <begin position="457"/>
        <end position="513"/>
    </location>
</feature>
<feature type="non-terminal residue" evidence="2">
    <location>
        <position position="847"/>
    </location>
</feature>
<reference evidence="2 3" key="1">
    <citation type="submission" date="2018-05" db="EMBL/GenBank/DDBJ databases">
        <title>Draft genome sequence of Scytalidium lignicola DSM 105466, a ubiquitous saprotrophic fungus.</title>
        <authorList>
            <person name="Buettner E."/>
            <person name="Gebauer A.M."/>
            <person name="Hofrichter M."/>
            <person name="Liers C."/>
            <person name="Kellner H."/>
        </authorList>
    </citation>
    <scope>NUCLEOTIDE SEQUENCE [LARGE SCALE GENOMIC DNA]</scope>
    <source>
        <strain evidence="2 3">DSM 105466</strain>
    </source>
</reference>
<feature type="region of interest" description="Disordered" evidence="1">
    <location>
        <begin position="342"/>
        <end position="417"/>
    </location>
</feature>
<organism evidence="2 3">
    <name type="scientific">Scytalidium lignicola</name>
    <name type="common">Hyphomycete</name>
    <dbReference type="NCBI Taxonomy" id="5539"/>
    <lineage>
        <taxon>Eukaryota</taxon>
        <taxon>Fungi</taxon>
        <taxon>Dikarya</taxon>
        <taxon>Ascomycota</taxon>
        <taxon>Pezizomycotina</taxon>
        <taxon>Leotiomycetes</taxon>
        <taxon>Leotiomycetes incertae sedis</taxon>
        <taxon>Scytalidium</taxon>
    </lineage>
</organism>
<dbReference type="EMBL" id="NCSJ02000304">
    <property type="protein sequence ID" value="RFU25780.1"/>
    <property type="molecule type" value="Genomic_DNA"/>
</dbReference>
<feature type="non-terminal residue" evidence="2">
    <location>
        <position position="1"/>
    </location>
</feature>
<feature type="compositionally biased region" description="Low complexity" evidence="1">
    <location>
        <begin position="458"/>
        <end position="489"/>
    </location>
</feature>